<accession>A0A4R1H9F7</accession>
<organism evidence="2 3">
    <name type="scientific">Ancylobacter aquaticus</name>
    <dbReference type="NCBI Taxonomy" id="100"/>
    <lineage>
        <taxon>Bacteria</taxon>
        <taxon>Pseudomonadati</taxon>
        <taxon>Pseudomonadota</taxon>
        <taxon>Alphaproteobacteria</taxon>
        <taxon>Hyphomicrobiales</taxon>
        <taxon>Xanthobacteraceae</taxon>
        <taxon>Ancylobacter</taxon>
    </lineage>
</organism>
<keyword evidence="2" id="KW-0808">Transferase</keyword>
<gene>
    <name evidence="2" type="ORF">EV667_4335</name>
</gene>
<dbReference type="EMBL" id="SMFY01000006">
    <property type="protein sequence ID" value="TCK16740.1"/>
    <property type="molecule type" value="Genomic_DNA"/>
</dbReference>
<dbReference type="PROSITE" id="PS51186">
    <property type="entry name" value="GNAT"/>
    <property type="match status" value="1"/>
</dbReference>
<reference evidence="2 3" key="1">
    <citation type="submission" date="2019-03" db="EMBL/GenBank/DDBJ databases">
        <title>Genomic Encyclopedia of Type Strains, Phase IV (KMG-IV): sequencing the most valuable type-strain genomes for metagenomic binning, comparative biology and taxonomic classification.</title>
        <authorList>
            <person name="Goeker M."/>
        </authorList>
    </citation>
    <scope>NUCLEOTIDE SEQUENCE [LARGE SCALE GENOMIC DNA]</scope>
    <source>
        <strain evidence="2 3">DSM 101</strain>
    </source>
</reference>
<keyword evidence="3" id="KW-1185">Reference proteome</keyword>
<dbReference type="InterPro" id="IPR000182">
    <property type="entry name" value="GNAT_dom"/>
</dbReference>
<comment type="caution">
    <text evidence="2">The sequence shown here is derived from an EMBL/GenBank/DDBJ whole genome shotgun (WGS) entry which is preliminary data.</text>
</comment>
<feature type="domain" description="N-acetyltransferase" evidence="1">
    <location>
        <begin position="15"/>
        <end position="174"/>
    </location>
</feature>
<dbReference type="GO" id="GO:0016747">
    <property type="term" value="F:acyltransferase activity, transferring groups other than amino-acyl groups"/>
    <property type="evidence" value="ECO:0007669"/>
    <property type="project" value="InterPro"/>
</dbReference>
<dbReference type="OrthoDB" id="2049878at2"/>
<evidence type="ECO:0000313" key="3">
    <source>
        <dbReference type="Proteomes" id="UP000295030"/>
    </source>
</evidence>
<dbReference type="SUPFAM" id="SSF55729">
    <property type="entry name" value="Acyl-CoA N-acyltransferases (Nat)"/>
    <property type="match status" value="1"/>
</dbReference>
<protein>
    <submittedName>
        <fullName evidence="2">RimJ/RimL family protein N-acetyltransferase</fullName>
    </submittedName>
</protein>
<dbReference type="Proteomes" id="UP000295030">
    <property type="component" value="Unassembled WGS sequence"/>
</dbReference>
<dbReference type="Pfam" id="PF13302">
    <property type="entry name" value="Acetyltransf_3"/>
    <property type="match status" value="1"/>
</dbReference>
<evidence type="ECO:0000259" key="1">
    <source>
        <dbReference type="PROSITE" id="PS51186"/>
    </source>
</evidence>
<name>A0A4R1H9F7_ANCAQ</name>
<proteinExistence type="predicted"/>
<dbReference type="AlphaFoldDB" id="A0A4R1H9F7"/>
<dbReference type="InterPro" id="IPR016181">
    <property type="entry name" value="Acyl_CoA_acyltransferase"/>
</dbReference>
<dbReference type="RefSeq" id="WP_131837370.1">
    <property type="nucleotide sequence ID" value="NZ_SMFY01000006.1"/>
</dbReference>
<dbReference type="Gene3D" id="3.40.630.30">
    <property type="match status" value="1"/>
</dbReference>
<sequence length="185" mass="20749">MSAALTLARAEGPNLVLRLIQPGDAAYLHALRTDAAYNEHLSPVQGTAEDQRRWIEAYTSREAEGREFYYIAERRDGTPCGTVRLYNIRPEGFTWGSWILDRNKPRRAALESAVLSFGIGFDVLGLDQADLEVRAANRHATSFYRRFGMTEVGGTAQDLFFVYPKARFLADRPGHLAVLREADGQ</sequence>
<evidence type="ECO:0000313" key="2">
    <source>
        <dbReference type="EMBL" id="TCK16740.1"/>
    </source>
</evidence>